<gene>
    <name evidence="1" type="ORF">UFOPK1421_01270</name>
</gene>
<dbReference type="AlphaFoldDB" id="A0A6J6CH96"/>
<name>A0A6J6CH96_9ZZZZ</name>
<sequence>MTMSAPAGSCSYETGTVLSWLARSALLASVRDATAVIEAPTTWAAMAWAPEIIPAPQRAIVLEVAMSAISRSVRSQLGQRNQYLRRRR</sequence>
<organism evidence="1">
    <name type="scientific">freshwater metagenome</name>
    <dbReference type="NCBI Taxonomy" id="449393"/>
    <lineage>
        <taxon>unclassified sequences</taxon>
        <taxon>metagenomes</taxon>
        <taxon>ecological metagenomes</taxon>
    </lineage>
</organism>
<reference evidence="1" key="1">
    <citation type="submission" date="2020-05" db="EMBL/GenBank/DDBJ databases">
        <authorList>
            <person name="Chiriac C."/>
            <person name="Salcher M."/>
            <person name="Ghai R."/>
            <person name="Kavagutti S V."/>
        </authorList>
    </citation>
    <scope>NUCLEOTIDE SEQUENCE</scope>
</reference>
<dbReference type="EMBL" id="CAEZSL010000160">
    <property type="protein sequence ID" value="CAB4550797.1"/>
    <property type="molecule type" value="Genomic_DNA"/>
</dbReference>
<accession>A0A6J6CH96</accession>
<proteinExistence type="predicted"/>
<evidence type="ECO:0000313" key="1">
    <source>
        <dbReference type="EMBL" id="CAB4550797.1"/>
    </source>
</evidence>
<protein>
    <submittedName>
        <fullName evidence="1">Unannotated protein</fullName>
    </submittedName>
</protein>